<keyword evidence="2 6" id="KW-0812">Transmembrane</keyword>
<dbReference type="Pfam" id="PF12698">
    <property type="entry name" value="ABC2_membrane_3"/>
    <property type="match status" value="1"/>
</dbReference>
<organism evidence="8 9">
    <name type="scientific">Streptomyces polychromogenes</name>
    <dbReference type="NCBI Taxonomy" id="67342"/>
    <lineage>
        <taxon>Bacteria</taxon>
        <taxon>Bacillati</taxon>
        <taxon>Actinomycetota</taxon>
        <taxon>Actinomycetes</taxon>
        <taxon>Kitasatosporales</taxon>
        <taxon>Streptomycetaceae</taxon>
        <taxon>Streptomyces</taxon>
    </lineage>
</organism>
<evidence type="ECO:0000313" key="9">
    <source>
        <dbReference type="Proteomes" id="UP001501867"/>
    </source>
</evidence>
<dbReference type="EMBL" id="BAAABV010000018">
    <property type="protein sequence ID" value="GAA0297004.1"/>
    <property type="molecule type" value="Genomic_DNA"/>
</dbReference>
<dbReference type="InterPro" id="IPR047817">
    <property type="entry name" value="ABC2_TM_bact-type"/>
</dbReference>
<proteinExistence type="predicted"/>
<evidence type="ECO:0000256" key="1">
    <source>
        <dbReference type="ARBA" id="ARBA00004141"/>
    </source>
</evidence>
<dbReference type="PROSITE" id="PS51012">
    <property type="entry name" value="ABC_TM2"/>
    <property type="match status" value="1"/>
</dbReference>
<keyword evidence="3 6" id="KW-1133">Transmembrane helix</keyword>
<evidence type="ECO:0000256" key="5">
    <source>
        <dbReference type="ARBA" id="ARBA00023251"/>
    </source>
</evidence>
<evidence type="ECO:0000256" key="4">
    <source>
        <dbReference type="ARBA" id="ARBA00023136"/>
    </source>
</evidence>
<dbReference type="InterPro" id="IPR000412">
    <property type="entry name" value="ABC_2_transport"/>
</dbReference>
<feature type="domain" description="ABC transmembrane type-2" evidence="7">
    <location>
        <begin position="39"/>
        <end position="274"/>
    </location>
</feature>
<comment type="caution">
    <text evidence="8">The sequence shown here is derived from an EMBL/GenBank/DDBJ whole genome shotgun (WGS) entry which is preliminary data.</text>
</comment>
<protein>
    <submittedName>
        <fullName evidence="8">ABC transporter permease</fullName>
    </submittedName>
</protein>
<feature type="transmembrane region" description="Helical" evidence="6">
    <location>
        <begin position="188"/>
        <end position="206"/>
    </location>
</feature>
<evidence type="ECO:0000256" key="6">
    <source>
        <dbReference type="SAM" id="Phobius"/>
    </source>
</evidence>
<dbReference type="InterPro" id="IPR051784">
    <property type="entry name" value="Nod_factor_ABC_transporter"/>
</dbReference>
<dbReference type="Proteomes" id="UP001501867">
    <property type="component" value="Unassembled WGS sequence"/>
</dbReference>
<keyword evidence="5" id="KW-0046">Antibiotic resistance</keyword>
<name>A0ABP3F2W7_9ACTN</name>
<dbReference type="PANTHER" id="PTHR43229:SF6">
    <property type="entry name" value="ABC-TYPE MULTIDRUG TRANSPORT SYSTEM, PERMEASE COMPONENT"/>
    <property type="match status" value="1"/>
</dbReference>
<feature type="transmembrane region" description="Helical" evidence="6">
    <location>
        <begin position="41"/>
        <end position="59"/>
    </location>
</feature>
<keyword evidence="4 6" id="KW-0472">Membrane</keyword>
<evidence type="ECO:0000313" key="8">
    <source>
        <dbReference type="EMBL" id="GAA0297004.1"/>
    </source>
</evidence>
<evidence type="ECO:0000256" key="3">
    <source>
        <dbReference type="ARBA" id="ARBA00022989"/>
    </source>
</evidence>
<dbReference type="RefSeq" id="WP_344160970.1">
    <property type="nucleotide sequence ID" value="NZ_BAAABV010000018.1"/>
</dbReference>
<dbReference type="InterPro" id="IPR013525">
    <property type="entry name" value="ABC2_TM"/>
</dbReference>
<gene>
    <name evidence="8" type="ORF">GCM10010302_39580</name>
</gene>
<keyword evidence="9" id="KW-1185">Reference proteome</keyword>
<accession>A0ABP3F2W7</accession>
<feature type="transmembrane region" description="Helical" evidence="6">
    <location>
        <begin position="253"/>
        <end position="271"/>
    </location>
</feature>
<dbReference type="PANTHER" id="PTHR43229">
    <property type="entry name" value="NODULATION PROTEIN J"/>
    <property type="match status" value="1"/>
</dbReference>
<dbReference type="PIRSF" id="PIRSF006648">
    <property type="entry name" value="DrrB"/>
    <property type="match status" value="1"/>
</dbReference>
<feature type="transmembrane region" description="Helical" evidence="6">
    <location>
        <begin position="71"/>
        <end position="97"/>
    </location>
</feature>
<feature type="transmembrane region" description="Helical" evidence="6">
    <location>
        <begin position="118"/>
        <end position="146"/>
    </location>
</feature>
<sequence length="279" mass="30006">MSAPTAPASAPVTRPAASLWKVAAARSVLETKQFFREKGQVIFTFAMPLLMLTLLASIFKQRIGDSGVDAQQIYVTGMLGVGVMSTSFQSMVLQVVGERANGTLKRLRLTPLPKTAYFAGKIAVVLVSSLGQAAVLLGLGTAFFGLHLPTDPARWATFAWVYLLGIVSCTLLGLAYSSVVSPQSAGAMVFLPVIVLQFISGVFVPFNDLPGPLRTVSSFFPMKWICQGMRSVFLPDTFQPYEPGHSWGHGQTALALGAFAVVGLIVCLKTFRWKTRNDG</sequence>
<feature type="transmembrane region" description="Helical" evidence="6">
    <location>
        <begin position="158"/>
        <end position="176"/>
    </location>
</feature>
<reference evidence="9" key="1">
    <citation type="journal article" date="2019" name="Int. J. Syst. Evol. Microbiol.">
        <title>The Global Catalogue of Microorganisms (GCM) 10K type strain sequencing project: providing services to taxonomists for standard genome sequencing and annotation.</title>
        <authorList>
            <consortium name="The Broad Institute Genomics Platform"/>
            <consortium name="The Broad Institute Genome Sequencing Center for Infectious Disease"/>
            <person name="Wu L."/>
            <person name="Ma J."/>
        </authorList>
    </citation>
    <scope>NUCLEOTIDE SEQUENCE [LARGE SCALE GENOMIC DNA]</scope>
    <source>
        <strain evidence="9">JCM 4505</strain>
    </source>
</reference>
<evidence type="ECO:0000259" key="7">
    <source>
        <dbReference type="PROSITE" id="PS51012"/>
    </source>
</evidence>
<comment type="subcellular location">
    <subcellularLocation>
        <location evidence="1">Membrane</location>
        <topology evidence="1">Multi-pass membrane protein</topology>
    </subcellularLocation>
</comment>
<evidence type="ECO:0000256" key="2">
    <source>
        <dbReference type="ARBA" id="ARBA00022692"/>
    </source>
</evidence>